<accession>A0A2U1S866</accession>
<dbReference type="InterPro" id="IPR008254">
    <property type="entry name" value="Flavodoxin/NO_synth"/>
</dbReference>
<evidence type="ECO:0000313" key="3">
    <source>
        <dbReference type="Proteomes" id="UP000245577"/>
    </source>
</evidence>
<dbReference type="Pfam" id="PF12682">
    <property type="entry name" value="Flavodoxin_4"/>
    <property type="match status" value="1"/>
</dbReference>
<protein>
    <submittedName>
        <fullName evidence="2">Flavodoxin</fullName>
    </submittedName>
</protein>
<comment type="caution">
    <text evidence="2">The sequence shown here is derived from an EMBL/GenBank/DDBJ whole genome shotgun (WGS) entry which is preliminary data.</text>
</comment>
<dbReference type="AlphaFoldDB" id="A0A2U1S866"/>
<feature type="domain" description="Flavodoxin-like" evidence="1">
    <location>
        <begin position="3"/>
        <end position="117"/>
    </location>
</feature>
<dbReference type="RefSeq" id="WP_116669853.1">
    <property type="nucleotide sequence ID" value="NZ_CASEFK010000001.1"/>
</dbReference>
<organism evidence="2 3">
    <name type="scientific">Methanobrevibacter woesei</name>
    <dbReference type="NCBI Taxonomy" id="190976"/>
    <lineage>
        <taxon>Archaea</taxon>
        <taxon>Methanobacteriati</taxon>
        <taxon>Methanobacteriota</taxon>
        <taxon>Methanomada group</taxon>
        <taxon>Methanobacteria</taxon>
        <taxon>Methanobacteriales</taxon>
        <taxon>Methanobacteriaceae</taxon>
        <taxon>Methanobrevibacter</taxon>
    </lineage>
</organism>
<dbReference type="PANTHER" id="PTHR39201:SF1">
    <property type="entry name" value="FLAVODOXIN-LIKE DOMAIN-CONTAINING PROTEIN"/>
    <property type="match status" value="1"/>
</dbReference>
<dbReference type="OrthoDB" id="73155at2157"/>
<dbReference type="Gene3D" id="3.40.50.360">
    <property type="match status" value="1"/>
</dbReference>
<dbReference type="PANTHER" id="PTHR39201">
    <property type="entry name" value="EXPORTED PROTEIN-RELATED"/>
    <property type="match status" value="1"/>
</dbReference>
<proteinExistence type="predicted"/>
<evidence type="ECO:0000259" key="1">
    <source>
        <dbReference type="Pfam" id="PF12682"/>
    </source>
</evidence>
<gene>
    <name evidence="2" type="ORF">MBBWO_10750</name>
</gene>
<dbReference type="SUPFAM" id="SSF52218">
    <property type="entry name" value="Flavoproteins"/>
    <property type="match status" value="1"/>
</dbReference>
<keyword evidence="3" id="KW-1185">Reference proteome</keyword>
<dbReference type="Proteomes" id="UP000245577">
    <property type="component" value="Unassembled WGS sequence"/>
</dbReference>
<dbReference type="EMBL" id="MZGU01000004">
    <property type="protein sequence ID" value="PWB86221.1"/>
    <property type="molecule type" value="Genomic_DNA"/>
</dbReference>
<reference evidence="2 3" key="1">
    <citation type="submission" date="2017-03" db="EMBL/GenBank/DDBJ databases">
        <title>Genome sequence of Methanobrevibacter wosei.</title>
        <authorList>
            <person name="Poehlein A."/>
            <person name="Seedorf H."/>
            <person name="Daniel R."/>
        </authorList>
    </citation>
    <scope>NUCLEOTIDE SEQUENCE [LARGE SCALE GENOMIC DNA]</scope>
    <source>
        <strain evidence="2 3">DSM 11979</strain>
    </source>
</reference>
<dbReference type="GO" id="GO:0010181">
    <property type="term" value="F:FMN binding"/>
    <property type="evidence" value="ECO:0007669"/>
    <property type="project" value="InterPro"/>
</dbReference>
<dbReference type="InterPro" id="IPR029039">
    <property type="entry name" value="Flavoprotein-like_sf"/>
</dbReference>
<name>A0A2U1S866_9EURY</name>
<sequence length="149" mass="16653">MDLIAYFSISGNTKKVAEKLNSLVDADIFEIKAKKEYPTEYRSLVDVSKVEWEENQRPELAEDINIEEYDKLFLLYPNWFGTVPMVVATFLETHDFAGKTIQPICTNGGGGLGNSVSFIEELTDGEVFEGLGITSSQVDTCEDKLSKII</sequence>
<evidence type="ECO:0000313" key="2">
    <source>
        <dbReference type="EMBL" id="PWB86221.1"/>
    </source>
</evidence>